<dbReference type="GeneID" id="60256042"/>
<name>A0A2V1ZW75_PSYIM</name>
<keyword evidence="1" id="KW-0812">Transmembrane</keyword>
<sequence length="166" mass="17942">MKTNNELGVYPYLQVIILFAGLGSMIGGLIAELALLFVFRNADFAQIGYQPLLYVGLLGSIPALLTGVIVAYKNIWRGDHKSLSTTFLVGFITSAGYMGAIILYLGINSWIEVGVLLAFMIGIGLFGAINSAIASRIALPKVCKSHFDVSTKKVDDNYNGLSFTKR</sequence>
<feature type="transmembrane region" description="Helical" evidence="1">
    <location>
        <begin position="113"/>
        <end position="134"/>
    </location>
</feature>
<gene>
    <name evidence="2" type="ORF">C8D84_11555</name>
</gene>
<keyword evidence="3" id="KW-1185">Reference proteome</keyword>
<comment type="caution">
    <text evidence="2">The sequence shown here is derived from an EMBL/GenBank/DDBJ whole genome shotgun (WGS) entry which is preliminary data.</text>
</comment>
<feature type="transmembrane region" description="Helical" evidence="1">
    <location>
        <begin position="12"/>
        <end position="39"/>
    </location>
</feature>
<evidence type="ECO:0000313" key="3">
    <source>
        <dbReference type="Proteomes" id="UP000245655"/>
    </source>
</evidence>
<keyword evidence="1" id="KW-1133">Transmembrane helix</keyword>
<evidence type="ECO:0000313" key="2">
    <source>
        <dbReference type="EMBL" id="PWK07375.1"/>
    </source>
</evidence>
<reference evidence="2 3" key="1">
    <citation type="submission" date="2018-05" db="EMBL/GenBank/DDBJ databases">
        <title>Genomic Encyclopedia of Type Strains, Phase IV (KMG-IV): sequencing the most valuable type-strain genomes for metagenomic binning, comparative biology and taxonomic classification.</title>
        <authorList>
            <person name="Goeker M."/>
        </authorList>
    </citation>
    <scope>NUCLEOTIDE SEQUENCE [LARGE SCALE GENOMIC DNA]</scope>
    <source>
        <strain evidence="2 3">DSM 7229</strain>
    </source>
</reference>
<dbReference type="EMBL" id="QGGM01000015">
    <property type="protein sequence ID" value="PWK07375.1"/>
    <property type="molecule type" value="Genomic_DNA"/>
</dbReference>
<dbReference type="Proteomes" id="UP000245655">
    <property type="component" value="Unassembled WGS sequence"/>
</dbReference>
<proteinExistence type="predicted"/>
<keyword evidence="1" id="KW-0472">Membrane</keyword>
<feature type="transmembrane region" description="Helical" evidence="1">
    <location>
        <begin position="51"/>
        <end position="72"/>
    </location>
</feature>
<protein>
    <submittedName>
        <fullName evidence="2">Uncharacterized protein</fullName>
    </submittedName>
</protein>
<dbReference type="AlphaFoldDB" id="A0A2V1ZW75"/>
<evidence type="ECO:0000256" key="1">
    <source>
        <dbReference type="SAM" id="Phobius"/>
    </source>
</evidence>
<organism evidence="2 3">
    <name type="scientific">Psychrobacter immobilis</name>
    <dbReference type="NCBI Taxonomy" id="498"/>
    <lineage>
        <taxon>Bacteria</taxon>
        <taxon>Pseudomonadati</taxon>
        <taxon>Pseudomonadota</taxon>
        <taxon>Gammaproteobacteria</taxon>
        <taxon>Moraxellales</taxon>
        <taxon>Moraxellaceae</taxon>
        <taxon>Psychrobacter</taxon>
    </lineage>
</organism>
<dbReference type="RefSeq" id="WP_109592254.1">
    <property type="nucleotide sequence ID" value="NZ_CAJGZY010000015.1"/>
</dbReference>
<accession>A0A2V1ZW75</accession>
<feature type="transmembrane region" description="Helical" evidence="1">
    <location>
        <begin position="84"/>
        <end position="107"/>
    </location>
</feature>